<dbReference type="Pfam" id="PF02896">
    <property type="entry name" value="PEP-utilizers_C"/>
    <property type="match status" value="1"/>
</dbReference>
<comment type="catalytic activity">
    <reaction evidence="1">
        <text>L-histidyl-[protein] + phosphoenolpyruvate = N(pros)-phospho-L-histidyl-[protein] + pyruvate</text>
        <dbReference type="Rhea" id="RHEA:23880"/>
        <dbReference type="Rhea" id="RHEA-COMP:9745"/>
        <dbReference type="Rhea" id="RHEA-COMP:9746"/>
        <dbReference type="ChEBI" id="CHEBI:15361"/>
        <dbReference type="ChEBI" id="CHEBI:29979"/>
        <dbReference type="ChEBI" id="CHEBI:58702"/>
        <dbReference type="ChEBI" id="CHEBI:64837"/>
        <dbReference type="EC" id="2.7.3.9"/>
    </reaction>
</comment>
<dbReference type="PROSITE" id="PS51350">
    <property type="entry name" value="PTS_HPR_DOM"/>
    <property type="match status" value="1"/>
</dbReference>
<dbReference type="InterPro" id="IPR001127">
    <property type="entry name" value="PTS_EIIA_1_perm"/>
</dbReference>
<dbReference type="Pfam" id="PF00381">
    <property type="entry name" value="PTS-HPr"/>
    <property type="match status" value="1"/>
</dbReference>
<name>B2KEF4_ELUMP</name>
<dbReference type="InterPro" id="IPR036637">
    <property type="entry name" value="Phosphohistidine_dom_sf"/>
</dbReference>
<feature type="domain" description="PTS EIIA type-1" evidence="14">
    <location>
        <begin position="21"/>
        <end position="125"/>
    </location>
</feature>
<accession>B2KEF4</accession>
<comment type="cofactor">
    <cofactor evidence="2">
        <name>Mg(2+)</name>
        <dbReference type="ChEBI" id="CHEBI:18420"/>
    </cofactor>
</comment>
<dbReference type="InterPro" id="IPR040442">
    <property type="entry name" value="Pyrv_kinase-like_dom_sf"/>
</dbReference>
<evidence type="ECO:0000256" key="1">
    <source>
        <dbReference type="ARBA" id="ARBA00000683"/>
    </source>
</evidence>
<dbReference type="GO" id="GO:0016301">
    <property type="term" value="F:kinase activity"/>
    <property type="evidence" value="ECO:0007669"/>
    <property type="project" value="UniProtKB-KW"/>
</dbReference>
<keyword evidence="6" id="KW-0813">Transport</keyword>
<dbReference type="Gene3D" id="3.30.1340.10">
    <property type="entry name" value="HPr-like"/>
    <property type="match status" value="1"/>
</dbReference>
<feature type="domain" description="HPr" evidence="15">
    <location>
        <begin position="165"/>
        <end position="252"/>
    </location>
</feature>
<dbReference type="InterPro" id="IPR011055">
    <property type="entry name" value="Dup_hybrid_motif"/>
</dbReference>
<evidence type="ECO:0000313" key="16">
    <source>
        <dbReference type="EMBL" id="ACC98900.1"/>
    </source>
</evidence>
<dbReference type="Gene3D" id="1.10.274.10">
    <property type="entry name" value="PtsI, HPr-binding domain"/>
    <property type="match status" value="1"/>
</dbReference>
<dbReference type="PRINTS" id="PR00107">
    <property type="entry name" value="PHOSPHOCPHPR"/>
</dbReference>
<keyword evidence="17" id="KW-1185">Reference proteome</keyword>
<dbReference type="GO" id="GO:0005737">
    <property type="term" value="C:cytoplasm"/>
    <property type="evidence" value="ECO:0007669"/>
    <property type="project" value="UniProtKB-SubCell"/>
</dbReference>
<dbReference type="EC" id="2.7.3.9" evidence="5"/>
<dbReference type="PANTHER" id="PTHR46244:SF6">
    <property type="entry name" value="PHOSPHOENOLPYRUVATE-PROTEIN PHOSPHOTRANSFERASE"/>
    <property type="match status" value="1"/>
</dbReference>
<dbReference type="InterPro" id="IPR002114">
    <property type="entry name" value="PTS_HPr_Ser_P_site"/>
</dbReference>
<evidence type="ECO:0000256" key="3">
    <source>
        <dbReference type="ARBA" id="ARBA00004496"/>
    </source>
</evidence>
<dbReference type="Gene3D" id="3.50.30.10">
    <property type="entry name" value="Phosphohistidine domain"/>
    <property type="match status" value="1"/>
</dbReference>
<keyword evidence="10" id="KW-0598">Phosphotransferase system</keyword>
<dbReference type="InterPro" id="IPR000032">
    <property type="entry name" value="HPr-like"/>
</dbReference>
<dbReference type="InterPro" id="IPR006318">
    <property type="entry name" value="PTS_EI-like"/>
</dbReference>
<reference evidence="16 17" key="1">
    <citation type="journal article" date="2009" name="Appl. Environ. Microbiol.">
        <title>Genomic analysis of 'Elusimicrobium minutum,' the first cultivated representative of the phylum 'Elusimicrobia' (formerly termite group 1).</title>
        <authorList>
            <person name="Herlemann D.P.R."/>
            <person name="Geissinger O."/>
            <person name="Ikeda-Ohtsubo W."/>
            <person name="Kunin V."/>
            <person name="Sun H."/>
            <person name="Lapidus A."/>
            <person name="Hugenholtz P."/>
            <person name="Brune A."/>
        </authorList>
    </citation>
    <scope>NUCLEOTIDE SEQUENCE [LARGE SCALE GENOMIC DNA]</scope>
    <source>
        <strain evidence="16 17">Pei191</strain>
    </source>
</reference>
<keyword evidence="7" id="KW-0963">Cytoplasm</keyword>
<evidence type="ECO:0000256" key="8">
    <source>
        <dbReference type="ARBA" id="ARBA00022597"/>
    </source>
</evidence>
<dbReference type="Pfam" id="PF00358">
    <property type="entry name" value="PTS_EIIA_1"/>
    <property type="match status" value="1"/>
</dbReference>
<dbReference type="GO" id="GO:0008965">
    <property type="term" value="F:phosphoenolpyruvate-protein phosphotransferase activity"/>
    <property type="evidence" value="ECO:0007669"/>
    <property type="project" value="UniProtKB-EC"/>
</dbReference>
<comment type="similarity">
    <text evidence="4">Belongs to the PEP-utilizing enzyme family.</text>
</comment>
<dbReference type="SUPFAM" id="SSF52009">
    <property type="entry name" value="Phosphohistidine domain"/>
    <property type="match status" value="1"/>
</dbReference>
<keyword evidence="9" id="KW-0808">Transferase</keyword>
<keyword evidence="11" id="KW-0479">Metal-binding</keyword>
<keyword evidence="12" id="KW-0418">Kinase</keyword>
<dbReference type="KEGG" id="emi:Emin_1350"/>
<dbReference type="PROSITE" id="PS00742">
    <property type="entry name" value="PEP_ENZYMES_2"/>
    <property type="match status" value="1"/>
</dbReference>
<evidence type="ECO:0000256" key="11">
    <source>
        <dbReference type="ARBA" id="ARBA00022723"/>
    </source>
</evidence>
<dbReference type="SUPFAM" id="SSF47831">
    <property type="entry name" value="Enzyme I of the PEP:sugar phosphotransferase system HPr-binding (sub)domain"/>
    <property type="match status" value="1"/>
</dbReference>
<dbReference type="InterPro" id="IPR015813">
    <property type="entry name" value="Pyrv/PenolPyrv_kinase-like_dom"/>
</dbReference>
<evidence type="ECO:0000256" key="7">
    <source>
        <dbReference type="ARBA" id="ARBA00022490"/>
    </source>
</evidence>
<dbReference type="AlphaFoldDB" id="B2KEF4"/>
<dbReference type="CDD" id="cd00367">
    <property type="entry name" value="PTS-HPr_like"/>
    <property type="match status" value="1"/>
</dbReference>
<dbReference type="InterPro" id="IPR008279">
    <property type="entry name" value="PEP-util_enz_mobile_dom"/>
</dbReference>
<evidence type="ECO:0000259" key="15">
    <source>
        <dbReference type="PROSITE" id="PS51350"/>
    </source>
</evidence>
<comment type="subcellular location">
    <subcellularLocation>
        <location evidence="3">Cytoplasm</location>
    </subcellularLocation>
</comment>
<dbReference type="Pfam" id="PF05524">
    <property type="entry name" value="PEP-utilisers_N"/>
    <property type="match status" value="1"/>
</dbReference>
<dbReference type="EMBL" id="CP001055">
    <property type="protein sequence ID" value="ACC98900.1"/>
    <property type="molecule type" value="Genomic_DNA"/>
</dbReference>
<dbReference type="PRINTS" id="PR01736">
    <property type="entry name" value="PHPHTRNFRASE"/>
</dbReference>
<evidence type="ECO:0000259" key="14">
    <source>
        <dbReference type="PROSITE" id="PS51093"/>
    </source>
</evidence>
<dbReference type="SUPFAM" id="SSF55594">
    <property type="entry name" value="HPr-like"/>
    <property type="match status" value="1"/>
</dbReference>
<gene>
    <name evidence="16" type="ordered locus">Emin_1350</name>
</gene>
<protein>
    <recommendedName>
        <fullName evidence="5">phosphoenolpyruvate--protein phosphotransferase</fullName>
        <ecNumber evidence="5">2.7.3.9</ecNumber>
    </recommendedName>
</protein>
<dbReference type="STRING" id="445932.Emin_1350"/>
<dbReference type="PANTHER" id="PTHR46244">
    <property type="entry name" value="PHOSPHOENOLPYRUVATE-PROTEIN PHOSPHOTRANSFERASE"/>
    <property type="match status" value="1"/>
</dbReference>
<evidence type="ECO:0000256" key="6">
    <source>
        <dbReference type="ARBA" id="ARBA00022448"/>
    </source>
</evidence>
<dbReference type="PROSITE" id="PS00371">
    <property type="entry name" value="PTS_EIIA_TYPE_1_HIS"/>
    <property type="match status" value="1"/>
</dbReference>
<evidence type="ECO:0000256" key="2">
    <source>
        <dbReference type="ARBA" id="ARBA00001946"/>
    </source>
</evidence>
<evidence type="ECO:0000256" key="10">
    <source>
        <dbReference type="ARBA" id="ARBA00022683"/>
    </source>
</evidence>
<dbReference type="PROSITE" id="PS00589">
    <property type="entry name" value="PTS_HPR_SER"/>
    <property type="match status" value="1"/>
</dbReference>
<dbReference type="NCBIfam" id="TIGR00830">
    <property type="entry name" value="PTBA"/>
    <property type="match status" value="1"/>
</dbReference>
<dbReference type="Gene3D" id="2.70.70.10">
    <property type="entry name" value="Glucose Permease (Domain IIA)"/>
    <property type="match status" value="1"/>
</dbReference>
<dbReference type="Proteomes" id="UP000001029">
    <property type="component" value="Chromosome"/>
</dbReference>
<sequence>MNLEILAPVSGAVIPIEQVPDPAFSEKMLGDGLAVNPTNGMVVAPIDGVVSSLHKSLHAVSITSESGAEVLIHIGVETVNLQGKGFKAFVKQDNKVKKGDKLIEFDVDFITANAPSGLVITIITNPMDVEVFKTKASLVEAGKSFLLNIGERREPSALELEGEEIISTPIKIVNKNGFHARPAGVLANIANKFKSKIEIEKNGKKASAKSIVSIMGLGIEYQDSITILASGPDAEEALKALMPAVKEGLNETEEEHHPALQTVASDANTGADLSKETKITGISASAGFVTGKVFLMAEETIEIPSTNQGPAKEAEILDKALASVKNNIKEEIKENKGKHSFEEILKTHLGILEDHFLIDNANSFVGAGKNAAEAFVNAVEKSVEILNAAQNNLIKERIADYKDLQRRVVMTITGAKPKILNVPAGSVLVGQEFLPNDISKLNANVLGVISAGGSATSHASIMLRNAGMPALVAVGSVLKQLKGGEEVILNAAEGYAVFNPSDSVKKEALTRVEADKKAHEQNLLNASKPAVTIDGVAISVEGNIGSLDEAVKSAQSGADGIGLIRTEFIFANNKTIPSEEEQYKAYSDILNAMGGKPVTFRTFDVGGDKPVAYMNLPKEENPIMGLRGVRNYEANKELITNQIRALLRLKPQANVRIMIPMISSARELDHMINVFDEEKKSMGLKEDYNLGIMVEVPSVAILADRFIEKISFFSIGTNDLTQYTVAIDRGNAQLAKFSSSFNPAVLTLINMASTAANKAGKKAGVCGGMASQMNAVALLIGLGVRELAVSAPEIANIKALIRTLSVKECEAFAKEAISLRSSVNVRELVKQKFNL</sequence>
<evidence type="ECO:0000256" key="4">
    <source>
        <dbReference type="ARBA" id="ARBA00007837"/>
    </source>
</evidence>
<proteinExistence type="inferred from homology"/>
<evidence type="ECO:0000256" key="13">
    <source>
        <dbReference type="ARBA" id="ARBA00022842"/>
    </source>
</evidence>
<dbReference type="NCBIfam" id="TIGR01417">
    <property type="entry name" value="PTS_I_fam"/>
    <property type="match status" value="1"/>
</dbReference>
<dbReference type="InterPro" id="IPR023151">
    <property type="entry name" value="PEP_util_CS"/>
</dbReference>
<dbReference type="Pfam" id="PF00391">
    <property type="entry name" value="PEP-utilizers"/>
    <property type="match status" value="1"/>
</dbReference>
<dbReference type="NCBIfam" id="TIGR01003">
    <property type="entry name" value="PTS_HPr_family"/>
    <property type="match status" value="1"/>
</dbReference>
<dbReference type="OrthoDB" id="9765468at2"/>
<dbReference type="Gene3D" id="3.20.20.60">
    <property type="entry name" value="Phosphoenolpyruvate-binding domains"/>
    <property type="match status" value="1"/>
</dbReference>
<dbReference type="RefSeq" id="WP_012415515.1">
    <property type="nucleotide sequence ID" value="NC_010644.1"/>
</dbReference>
<evidence type="ECO:0000256" key="12">
    <source>
        <dbReference type="ARBA" id="ARBA00022777"/>
    </source>
</evidence>
<dbReference type="PROSITE" id="PS51093">
    <property type="entry name" value="PTS_EIIA_TYPE_1"/>
    <property type="match status" value="1"/>
</dbReference>
<dbReference type="InterPro" id="IPR036618">
    <property type="entry name" value="PtsI_HPr-bd_sf"/>
</dbReference>
<dbReference type="GO" id="GO:0009401">
    <property type="term" value="P:phosphoenolpyruvate-dependent sugar phosphotransferase system"/>
    <property type="evidence" value="ECO:0007669"/>
    <property type="project" value="UniProtKB-KW"/>
</dbReference>
<dbReference type="InterPro" id="IPR000121">
    <property type="entry name" value="PEP_util_C"/>
</dbReference>
<organism evidence="16 17">
    <name type="scientific">Elusimicrobium minutum (strain Pei191)</name>
    <dbReference type="NCBI Taxonomy" id="445932"/>
    <lineage>
        <taxon>Bacteria</taxon>
        <taxon>Pseudomonadati</taxon>
        <taxon>Elusimicrobiota</taxon>
        <taxon>Elusimicrobia</taxon>
        <taxon>Elusimicrobiales</taxon>
        <taxon>Elusimicrobiaceae</taxon>
        <taxon>Elusimicrobium</taxon>
    </lineage>
</organism>
<dbReference type="InterPro" id="IPR008731">
    <property type="entry name" value="PTS_EIN"/>
</dbReference>
<dbReference type="InterPro" id="IPR050499">
    <property type="entry name" value="PEP-utilizing_PTS_enzyme"/>
</dbReference>
<evidence type="ECO:0000256" key="9">
    <source>
        <dbReference type="ARBA" id="ARBA00022679"/>
    </source>
</evidence>
<keyword evidence="13" id="KW-0460">Magnesium</keyword>
<evidence type="ECO:0000256" key="5">
    <source>
        <dbReference type="ARBA" id="ARBA00012232"/>
    </source>
</evidence>
<dbReference type="SUPFAM" id="SSF51261">
    <property type="entry name" value="Duplicated hybrid motif"/>
    <property type="match status" value="1"/>
</dbReference>
<keyword evidence="8" id="KW-0762">Sugar transport</keyword>
<evidence type="ECO:0000313" key="17">
    <source>
        <dbReference type="Proteomes" id="UP000001029"/>
    </source>
</evidence>
<dbReference type="FunFam" id="2.70.70.10:FF:000001">
    <property type="entry name" value="PTS system glucose-specific IIA component"/>
    <property type="match status" value="1"/>
</dbReference>
<dbReference type="HOGENOM" id="CLU_007308_3_2_0"/>
<dbReference type="InterPro" id="IPR035895">
    <property type="entry name" value="HPr-like_sf"/>
</dbReference>
<dbReference type="GO" id="GO:0046872">
    <property type="term" value="F:metal ion binding"/>
    <property type="evidence" value="ECO:0007669"/>
    <property type="project" value="UniProtKB-KW"/>
</dbReference>
<dbReference type="SUPFAM" id="SSF51621">
    <property type="entry name" value="Phosphoenolpyruvate/pyruvate domain"/>
    <property type="match status" value="1"/>
</dbReference>